<dbReference type="InterPro" id="IPR036291">
    <property type="entry name" value="NAD(P)-bd_dom_sf"/>
</dbReference>
<dbReference type="STRING" id="1260918.AWC06_20130"/>
<dbReference type="OrthoDB" id="286404at2"/>
<accession>A0A1X1UPS8</accession>
<dbReference type="RefSeq" id="WP_085198947.1">
    <property type="nucleotide sequence ID" value="NZ_JACKVI010000009.1"/>
</dbReference>
<dbReference type="PANTHER" id="PTHR24321">
    <property type="entry name" value="DEHYDROGENASES, SHORT CHAIN"/>
    <property type="match status" value="1"/>
</dbReference>
<evidence type="ECO:0008006" key="5">
    <source>
        <dbReference type="Google" id="ProtNLM"/>
    </source>
</evidence>
<dbReference type="Pfam" id="PF13561">
    <property type="entry name" value="adh_short_C2"/>
    <property type="match status" value="1"/>
</dbReference>
<dbReference type="Proteomes" id="UP000194000">
    <property type="component" value="Unassembled WGS sequence"/>
</dbReference>
<dbReference type="PRINTS" id="PR00080">
    <property type="entry name" value="SDRFAMILY"/>
</dbReference>
<dbReference type="FunFam" id="3.40.50.720:FF:000084">
    <property type="entry name" value="Short-chain dehydrogenase reductase"/>
    <property type="match status" value="1"/>
</dbReference>
<dbReference type="SUPFAM" id="SSF51735">
    <property type="entry name" value="NAD(P)-binding Rossmann-fold domains"/>
    <property type="match status" value="1"/>
</dbReference>
<keyword evidence="4" id="KW-1185">Reference proteome</keyword>
<evidence type="ECO:0000256" key="1">
    <source>
        <dbReference type="ARBA" id="ARBA00006484"/>
    </source>
</evidence>
<dbReference type="Gene3D" id="3.40.50.720">
    <property type="entry name" value="NAD(P)-binding Rossmann-like Domain"/>
    <property type="match status" value="1"/>
</dbReference>
<protein>
    <recommendedName>
        <fullName evidence="5">Short-chain dehydrogenase</fullName>
    </recommendedName>
</protein>
<dbReference type="AlphaFoldDB" id="A0A1X1UPS8"/>
<dbReference type="GO" id="GO:0016491">
    <property type="term" value="F:oxidoreductase activity"/>
    <property type="evidence" value="ECO:0007669"/>
    <property type="project" value="UniProtKB-KW"/>
</dbReference>
<dbReference type="PANTHER" id="PTHR24321:SF15">
    <property type="entry name" value="OXIDOREDUCTASE UCPA"/>
    <property type="match status" value="1"/>
</dbReference>
<comment type="similarity">
    <text evidence="1">Belongs to the short-chain dehydrogenases/reductases (SDR) family.</text>
</comment>
<sequence>MKLKDRVSVITGGASGIGLASVLRFLQEGAAVVIADYNLATGEAAVAEARRQGFEQVDFIRTDVAKEADVEAMIARAVDQFGGLDIVFNNAGITGAIGPLTETTADDWDYTFAIIAKGVFLGIKHAARVMRARGSGGAIINTSSMGGLSGDAGPLVYSAAKAAVINLTRSAAVELAPDRIRVNAICPGFIATPLAAGGSDTSGTEREFAGKQPWPEAGTGDHVAAAALFLASDDAAFVTGESLVVDGGLFASGPGVSKQIPEVAGRNLPVAGVHKGSIGEEHELRLLSH</sequence>
<evidence type="ECO:0000313" key="4">
    <source>
        <dbReference type="Proteomes" id="UP000194000"/>
    </source>
</evidence>
<dbReference type="InterPro" id="IPR002347">
    <property type="entry name" value="SDR_fam"/>
</dbReference>
<comment type="caution">
    <text evidence="3">The sequence shown here is derived from an EMBL/GenBank/DDBJ whole genome shotgun (WGS) entry which is preliminary data.</text>
</comment>
<proteinExistence type="inferred from homology"/>
<reference evidence="3 4" key="1">
    <citation type="submission" date="2016-01" db="EMBL/GenBank/DDBJ databases">
        <title>The new phylogeny of the genus Mycobacterium.</title>
        <authorList>
            <person name="Tarcisio F."/>
            <person name="Conor M."/>
            <person name="Antonella G."/>
            <person name="Elisabetta G."/>
            <person name="Giulia F.S."/>
            <person name="Sara T."/>
            <person name="Anna F."/>
            <person name="Clotilde B."/>
            <person name="Roberto B."/>
            <person name="Veronica D.S."/>
            <person name="Fabio R."/>
            <person name="Monica P."/>
            <person name="Olivier J."/>
            <person name="Enrico T."/>
            <person name="Nicola S."/>
        </authorList>
    </citation>
    <scope>NUCLEOTIDE SEQUENCE [LARGE SCALE GENOMIC DNA]</scope>
    <source>
        <strain evidence="3 4">DSM 45731</strain>
    </source>
</reference>
<name>A0A1X1UPS8_9MYCO</name>
<gene>
    <name evidence="3" type="ORF">AWC06_20130</name>
</gene>
<dbReference type="EMBL" id="LQOW01000026">
    <property type="protein sequence ID" value="ORV58689.1"/>
    <property type="molecule type" value="Genomic_DNA"/>
</dbReference>
<keyword evidence="2" id="KW-0560">Oxidoreductase</keyword>
<organism evidence="3 4">
    <name type="scientific">Mycobacterium fragae</name>
    <dbReference type="NCBI Taxonomy" id="1260918"/>
    <lineage>
        <taxon>Bacteria</taxon>
        <taxon>Bacillati</taxon>
        <taxon>Actinomycetota</taxon>
        <taxon>Actinomycetes</taxon>
        <taxon>Mycobacteriales</taxon>
        <taxon>Mycobacteriaceae</taxon>
        <taxon>Mycobacterium</taxon>
    </lineage>
</organism>
<dbReference type="PRINTS" id="PR00081">
    <property type="entry name" value="GDHRDH"/>
</dbReference>
<evidence type="ECO:0000256" key="2">
    <source>
        <dbReference type="ARBA" id="ARBA00023002"/>
    </source>
</evidence>
<evidence type="ECO:0000313" key="3">
    <source>
        <dbReference type="EMBL" id="ORV58689.1"/>
    </source>
</evidence>
<dbReference type="NCBIfam" id="NF005559">
    <property type="entry name" value="PRK07231.1"/>
    <property type="match status" value="1"/>
</dbReference>